<dbReference type="Proteomes" id="UP000287533">
    <property type="component" value="Unassembled WGS sequence"/>
</dbReference>
<protein>
    <recommendedName>
        <fullName evidence="4">Cell division protein FtsK</fullName>
    </recommendedName>
</protein>
<evidence type="ECO:0000313" key="3">
    <source>
        <dbReference type="Proteomes" id="UP000287533"/>
    </source>
</evidence>
<sequence>MGLFDFLNGDTQGPQQPSNNPFAPQPPVYGSANTAPAPWQSTGSAPFGGQSSTPFGAASNTPIPHRSSSGAGPRFIKRATEEEIGNAWPAAIQRYQLQTVQGNSFVPQIDNSLVPRVTPEQRKKFSAIKHLPIHGRRIYGKPGSGLSDSDFGQEQVRSGTAGEQIFAKLLSRDGILDRCVSFWSMARPTEDGERDSSGADVDCALLIDNHLLLIDVKNYRAGLAYHTLIPDKAMFCVYPAARVVAQNPYIFSVNMNWARNNLNDYLGPRCPGLTIDTFVVLVPGESGEATLDPDITWPGGIPAYSYSAFKSIVNRMLPPNQGFVRRTPLEGFLASMVKHYTCSPISPTAPVNESAWPKPTFDDDRDIDQLNEGGSHGKSGSGKSSKNSGKGSSSKAGSRSSSERSSSSRSESKPRKSSSESSSSSSSGSSRSSASASASASATSTDDKPRTSSRSRTSSSTASDSSRSSASSNSQPFGSSHASSLPTGWGADDIDDDDDWVPPSKMPKPEPQAASRASGSARASASRSSSRSTAAHKDPFARPDGQSRTASSGSAKPKARAKAANPYSLDHEPPLDAATLSYECGLDPNMKPVSLSLSGVSGVVAAGTSGMGEVTGMMFMATLLAKRAGVFMRFIDCKDSAYLDTYQPAFATLIHRSQGLDALLKEVQDVKRLVDSRSFLVRRLQPNGDYWAMNAERRLKPLMLFIHECGSLFNLDSSSGSVSSEDREAIETIQQLLLQIIERGRQAGVIVVLSTQQPGQASLPKSLVDACQMRICFGAVDDTVASAIFSDRASTNGNPTTTLERSHAVISMPQNTIPDVRFYTIAKSVTEGLLGDTAKPQA</sequence>
<feature type="region of interest" description="Disordered" evidence="1">
    <location>
        <begin position="1"/>
        <end position="73"/>
    </location>
</feature>
<proteinExistence type="predicted"/>
<dbReference type="EMBL" id="QXGL01000001">
    <property type="protein sequence ID" value="RSX54290.1"/>
    <property type="molecule type" value="Genomic_DNA"/>
</dbReference>
<dbReference type="Gene3D" id="3.40.50.300">
    <property type="entry name" value="P-loop containing nucleotide triphosphate hydrolases"/>
    <property type="match status" value="1"/>
</dbReference>
<dbReference type="AlphaFoldDB" id="A0A430FN82"/>
<gene>
    <name evidence="2" type="ORF">D2E25_0598</name>
</gene>
<dbReference type="OrthoDB" id="3235606at2"/>
<comment type="caution">
    <text evidence="2">The sequence shown here is derived from an EMBL/GenBank/DDBJ whole genome shotgun (WGS) entry which is preliminary data.</text>
</comment>
<feature type="compositionally biased region" description="Polar residues" evidence="1">
    <location>
        <begin position="475"/>
        <end position="486"/>
    </location>
</feature>
<accession>A0A430FN82</accession>
<dbReference type="InterPro" id="IPR027417">
    <property type="entry name" value="P-loop_NTPase"/>
</dbReference>
<name>A0A430FN82_9BIFI</name>
<feature type="compositionally biased region" description="Low complexity" evidence="1">
    <location>
        <begin position="381"/>
        <end position="409"/>
    </location>
</feature>
<feature type="region of interest" description="Disordered" evidence="1">
    <location>
        <begin position="347"/>
        <end position="572"/>
    </location>
</feature>
<feature type="compositionally biased region" description="Polar residues" evidence="1">
    <location>
        <begin position="9"/>
        <end position="22"/>
    </location>
</feature>
<dbReference type="RefSeq" id="WP_125979520.1">
    <property type="nucleotide sequence ID" value="NZ_QXGL01000001.1"/>
</dbReference>
<evidence type="ECO:0008006" key="4">
    <source>
        <dbReference type="Google" id="ProtNLM"/>
    </source>
</evidence>
<feature type="compositionally biased region" description="Polar residues" evidence="1">
    <location>
        <begin position="31"/>
        <end position="70"/>
    </location>
</feature>
<evidence type="ECO:0000313" key="2">
    <source>
        <dbReference type="EMBL" id="RSX54290.1"/>
    </source>
</evidence>
<organism evidence="2 3">
    <name type="scientific">Bifidobacterium goeldii</name>
    <dbReference type="NCBI Taxonomy" id="2306975"/>
    <lineage>
        <taxon>Bacteria</taxon>
        <taxon>Bacillati</taxon>
        <taxon>Actinomycetota</taxon>
        <taxon>Actinomycetes</taxon>
        <taxon>Bifidobacteriales</taxon>
        <taxon>Bifidobacteriaceae</taxon>
        <taxon>Bifidobacterium</taxon>
    </lineage>
</organism>
<feature type="compositionally biased region" description="Low complexity" evidence="1">
    <location>
        <begin position="513"/>
        <end position="533"/>
    </location>
</feature>
<dbReference type="SUPFAM" id="SSF52540">
    <property type="entry name" value="P-loop containing nucleoside triphosphate hydrolases"/>
    <property type="match status" value="1"/>
</dbReference>
<keyword evidence="3" id="KW-1185">Reference proteome</keyword>
<feature type="compositionally biased region" description="Low complexity" evidence="1">
    <location>
        <begin position="419"/>
        <end position="444"/>
    </location>
</feature>
<evidence type="ECO:0000256" key="1">
    <source>
        <dbReference type="SAM" id="MobiDB-lite"/>
    </source>
</evidence>
<reference evidence="2 3" key="1">
    <citation type="submission" date="2018-09" db="EMBL/GenBank/DDBJ databases">
        <title>Characterization of the phylogenetic diversity of five novel species belonging to the genus Bifidobacterium.</title>
        <authorList>
            <person name="Lugli G.A."/>
            <person name="Duranti S."/>
            <person name="Milani C."/>
        </authorList>
    </citation>
    <scope>NUCLEOTIDE SEQUENCE [LARGE SCALE GENOMIC DNA]</scope>
    <source>
        <strain evidence="2 3">2034B</strain>
    </source>
</reference>
<feature type="compositionally biased region" description="Low complexity" evidence="1">
    <location>
        <begin position="452"/>
        <end position="474"/>
    </location>
</feature>